<dbReference type="EMBL" id="UYRX01000010">
    <property type="protein sequence ID" value="VDK68376.1"/>
    <property type="molecule type" value="Genomic_DNA"/>
</dbReference>
<protein>
    <submittedName>
        <fullName evidence="1">Uncharacterized protein</fullName>
    </submittedName>
</protein>
<gene>
    <name evidence="1" type="ORF">NLS_LOCUS396</name>
</gene>
<name>A0A3P6S2F0_LITSI</name>
<organism evidence="1 2">
    <name type="scientific">Litomosoides sigmodontis</name>
    <name type="common">Filarial nematode worm</name>
    <dbReference type="NCBI Taxonomy" id="42156"/>
    <lineage>
        <taxon>Eukaryota</taxon>
        <taxon>Metazoa</taxon>
        <taxon>Ecdysozoa</taxon>
        <taxon>Nematoda</taxon>
        <taxon>Chromadorea</taxon>
        <taxon>Rhabditida</taxon>
        <taxon>Spirurina</taxon>
        <taxon>Spiruromorpha</taxon>
        <taxon>Filarioidea</taxon>
        <taxon>Onchocercidae</taxon>
        <taxon>Litomosoides</taxon>
    </lineage>
</organism>
<sequence>MRFTVHDTITLGQMSSLTALLRKLKRGGDSVREICENYLGSNDVAVLFQYYENPLKASLQWIMIKFTGCILQLQQTFWVVKLRNVMGADSFLQMHIIWHISNDTAKVEIGRPNWISIINSAENSGTSA</sequence>
<reference evidence="1 2" key="1">
    <citation type="submission" date="2018-08" db="EMBL/GenBank/DDBJ databases">
        <authorList>
            <person name="Laetsch R D."/>
            <person name="Stevens L."/>
            <person name="Kumar S."/>
            <person name="Blaxter L. M."/>
        </authorList>
    </citation>
    <scope>NUCLEOTIDE SEQUENCE [LARGE SCALE GENOMIC DNA]</scope>
</reference>
<dbReference type="Proteomes" id="UP000277928">
    <property type="component" value="Unassembled WGS sequence"/>
</dbReference>
<evidence type="ECO:0000313" key="2">
    <source>
        <dbReference type="Proteomes" id="UP000277928"/>
    </source>
</evidence>
<evidence type="ECO:0000313" key="1">
    <source>
        <dbReference type="EMBL" id="VDK68376.1"/>
    </source>
</evidence>
<accession>A0A3P6S2F0</accession>
<dbReference type="AlphaFoldDB" id="A0A3P6S2F0"/>
<keyword evidence="2" id="KW-1185">Reference proteome</keyword>
<proteinExistence type="predicted"/>